<evidence type="ECO:0000313" key="3">
    <source>
        <dbReference type="Proteomes" id="UP001219934"/>
    </source>
</evidence>
<comment type="caution">
    <text evidence="2">The sequence shown here is derived from an EMBL/GenBank/DDBJ whole genome shotgun (WGS) entry which is preliminary data.</text>
</comment>
<name>A0AAD6FSY1_9TELE</name>
<dbReference type="AlphaFoldDB" id="A0AAD6FSY1"/>
<dbReference type="EMBL" id="JAPTMU010000004">
    <property type="protein sequence ID" value="KAJ4944660.1"/>
    <property type="molecule type" value="Genomic_DNA"/>
</dbReference>
<proteinExistence type="predicted"/>
<keyword evidence="3" id="KW-1185">Reference proteome</keyword>
<gene>
    <name evidence="2" type="ORF">JOQ06_013203</name>
</gene>
<organism evidence="2 3">
    <name type="scientific">Pogonophryne albipinna</name>
    <dbReference type="NCBI Taxonomy" id="1090488"/>
    <lineage>
        <taxon>Eukaryota</taxon>
        <taxon>Metazoa</taxon>
        <taxon>Chordata</taxon>
        <taxon>Craniata</taxon>
        <taxon>Vertebrata</taxon>
        <taxon>Euteleostomi</taxon>
        <taxon>Actinopterygii</taxon>
        <taxon>Neopterygii</taxon>
        <taxon>Teleostei</taxon>
        <taxon>Neoteleostei</taxon>
        <taxon>Acanthomorphata</taxon>
        <taxon>Eupercaria</taxon>
        <taxon>Perciformes</taxon>
        <taxon>Notothenioidei</taxon>
        <taxon>Pogonophryne</taxon>
    </lineage>
</organism>
<protein>
    <submittedName>
        <fullName evidence="2">Uncharacterized protein</fullName>
    </submittedName>
</protein>
<dbReference type="Proteomes" id="UP001219934">
    <property type="component" value="Unassembled WGS sequence"/>
</dbReference>
<evidence type="ECO:0000256" key="1">
    <source>
        <dbReference type="SAM" id="MobiDB-lite"/>
    </source>
</evidence>
<evidence type="ECO:0000313" key="2">
    <source>
        <dbReference type="EMBL" id="KAJ4944660.1"/>
    </source>
</evidence>
<reference evidence="2" key="1">
    <citation type="submission" date="2022-11" db="EMBL/GenBank/DDBJ databases">
        <title>Chromosome-level genome of Pogonophryne albipinna.</title>
        <authorList>
            <person name="Jo E."/>
        </authorList>
    </citation>
    <scope>NUCLEOTIDE SEQUENCE</scope>
    <source>
        <strain evidence="2">SGF0006</strain>
        <tissue evidence="2">Muscle</tissue>
    </source>
</reference>
<feature type="non-terminal residue" evidence="2">
    <location>
        <position position="1"/>
    </location>
</feature>
<sequence>YYSDVVKAKEVEGGGRKGDSAVIQFTILAGAFFSLCGHGGDRSSQQALRTLAGRSPTQKPHGQRERNRHSYPPGRFLSAGLPQQ</sequence>
<feature type="region of interest" description="Disordered" evidence="1">
    <location>
        <begin position="53"/>
        <end position="84"/>
    </location>
</feature>
<feature type="non-terminal residue" evidence="2">
    <location>
        <position position="84"/>
    </location>
</feature>
<accession>A0AAD6FSY1</accession>